<sequence length="100" mass="11453">MNKFDRIANHLEPIQVQDNTPTAPQENTLRAEVERSLKRYFENIEDEAVTDLHHMVISEVEAPLIEAVMRYCGNNQSKASIMLGLNRGTLRTKLKLYGLL</sequence>
<dbReference type="Proteomes" id="UP000218767">
    <property type="component" value="Unassembled WGS sequence"/>
</dbReference>
<dbReference type="PANTHER" id="PTHR47918:SF1">
    <property type="entry name" value="DNA-BINDING PROTEIN FIS"/>
    <property type="match status" value="1"/>
</dbReference>
<name>A0A2A4X2B0_9GAMM</name>
<gene>
    <name evidence="5" type="ORF">COB20_09710</name>
</gene>
<comment type="caution">
    <text evidence="5">The sequence shown here is derived from an EMBL/GenBank/DDBJ whole genome shotgun (WGS) entry which is preliminary data.</text>
</comment>
<protein>
    <recommendedName>
        <fullName evidence="3">Putative Fis-like DNA-binding protein</fullName>
    </recommendedName>
</protein>
<dbReference type="InterPro" id="IPR050207">
    <property type="entry name" value="Trans_regulatory_Fis"/>
</dbReference>
<dbReference type="PIRSF" id="PIRSF002097">
    <property type="entry name" value="DNA-binding_Fis"/>
    <property type="match status" value="1"/>
</dbReference>
<reference evidence="6" key="1">
    <citation type="submission" date="2017-08" db="EMBL/GenBank/DDBJ databases">
        <title>A dynamic microbial community with high functional redundancy inhabits the cold, oxic subseafloor aquifer.</title>
        <authorList>
            <person name="Tully B.J."/>
            <person name="Wheat C.G."/>
            <person name="Glazer B.T."/>
            <person name="Huber J.A."/>
        </authorList>
    </citation>
    <scope>NUCLEOTIDE SEQUENCE [LARGE SCALE GENOMIC DNA]</scope>
</reference>
<dbReference type="NCBIfam" id="NF001659">
    <property type="entry name" value="PRK00430.1"/>
    <property type="match status" value="1"/>
</dbReference>
<dbReference type="AlphaFoldDB" id="A0A2A4X2B0"/>
<evidence type="ECO:0000256" key="2">
    <source>
        <dbReference type="ARBA" id="ARBA00023125"/>
    </source>
</evidence>
<evidence type="ECO:0000256" key="1">
    <source>
        <dbReference type="ARBA" id="ARBA00008559"/>
    </source>
</evidence>
<evidence type="ECO:0000313" key="6">
    <source>
        <dbReference type="Proteomes" id="UP000218767"/>
    </source>
</evidence>
<dbReference type="InterPro" id="IPR002197">
    <property type="entry name" value="HTH_Fis"/>
</dbReference>
<keyword evidence="2 5" id="KW-0238">DNA-binding</keyword>
<organism evidence="5 6">
    <name type="scientific">SAR86 cluster bacterium</name>
    <dbReference type="NCBI Taxonomy" id="2030880"/>
    <lineage>
        <taxon>Bacteria</taxon>
        <taxon>Pseudomonadati</taxon>
        <taxon>Pseudomonadota</taxon>
        <taxon>Gammaproteobacteria</taxon>
        <taxon>SAR86 cluster</taxon>
    </lineage>
</organism>
<dbReference type="PRINTS" id="PR01591">
    <property type="entry name" value="DNABINDNGFIS"/>
</dbReference>
<dbReference type="InterPro" id="IPR009057">
    <property type="entry name" value="Homeodomain-like_sf"/>
</dbReference>
<evidence type="ECO:0000259" key="4">
    <source>
        <dbReference type="Pfam" id="PF02954"/>
    </source>
</evidence>
<dbReference type="SUPFAM" id="SSF46689">
    <property type="entry name" value="Homeodomain-like"/>
    <property type="match status" value="1"/>
</dbReference>
<dbReference type="PRINTS" id="PR01590">
    <property type="entry name" value="HTHFIS"/>
</dbReference>
<accession>A0A2A4X2B0</accession>
<feature type="domain" description="DNA binding HTH" evidence="4">
    <location>
        <begin position="58"/>
        <end position="96"/>
    </location>
</feature>
<dbReference type="InterPro" id="IPR005412">
    <property type="entry name" value="Fis_DNA-bd"/>
</dbReference>
<dbReference type="PANTHER" id="PTHR47918">
    <property type="entry name" value="DNA-BINDING PROTEIN FIS"/>
    <property type="match status" value="1"/>
</dbReference>
<comment type="similarity">
    <text evidence="1">Belongs to the transcriptional regulatory Fis family.</text>
</comment>
<dbReference type="GO" id="GO:0043565">
    <property type="term" value="F:sequence-specific DNA binding"/>
    <property type="evidence" value="ECO:0007669"/>
    <property type="project" value="InterPro"/>
</dbReference>
<evidence type="ECO:0000256" key="3">
    <source>
        <dbReference type="ARBA" id="ARBA00029540"/>
    </source>
</evidence>
<dbReference type="Pfam" id="PF02954">
    <property type="entry name" value="HTH_8"/>
    <property type="match status" value="1"/>
</dbReference>
<dbReference type="Gene3D" id="1.10.10.60">
    <property type="entry name" value="Homeodomain-like"/>
    <property type="match status" value="1"/>
</dbReference>
<dbReference type="EMBL" id="NVUL01000052">
    <property type="protein sequence ID" value="PCI76822.1"/>
    <property type="molecule type" value="Genomic_DNA"/>
</dbReference>
<evidence type="ECO:0000313" key="5">
    <source>
        <dbReference type="EMBL" id="PCI76822.1"/>
    </source>
</evidence>
<dbReference type="GO" id="GO:0006355">
    <property type="term" value="P:regulation of DNA-templated transcription"/>
    <property type="evidence" value="ECO:0007669"/>
    <property type="project" value="InterPro"/>
</dbReference>
<proteinExistence type="inferred from homology"/>